<proteinExistence type="predicted"/>
<accession>A0AAU8CLJ4</accession>
<dbReference type="EMBL" id="CP159253">
    <property type="protein sequence ID" value="XCG47736.1"/>
    <property type="molecule type" value="Genomic_DNA"/>
</dbReference>
<organism evidence="2">
    <name type="scientific">Mesorhizobium sp. WSM2240</name>
    <dbReference type="NCBI Taxonomy" id="3228851"/>
    <lineage>
        <taxon>Bacteria</taxon>
        <taxon>Pseudomonadati</taxon>
        <taxon>Pseudomonadota</taxon>
        <taxon>Alphaproteobacteria</taxon>
        <taxon>Hyphomicrobiales</taxon>
        <taxon>Phyllobacteriaceae</taxon>
        <taxon>Mesorhizobium</taxon>
    </lineage>
</organism>
<evidence type="ECO:0000313" key="2">
    <source>
        <dbReference type="EMBL" id="XCG47736.1"/>
    </source>
</evidence>
<dbReference type="Pfam" id="PF06186">
    <property type="entry name" value="DUF992"/>
    <property type="match status" value="1"/>
</dbReference>
<name>A0AAU8CLJ4_9HYPH</name>
<evidence type="ECO:0000256" key="1">
    <source>
        <dbReference type="SAM" id="SignalP"/>
    </source>
</evidence>
<reference evidence="2" key="1">
    <citation type="submission" date="2024-06" db="EMBL/GenBank/DDBJ databases">
        <title>Mesorhizobium karijinii sp. nov., a symbiont of the iconic Swainsona formosa from arid Australia.</title>
        <authorList>
            <person name="Hill Y.J."/>
            <person name="Watkin E.L.J."/>
            <person name="O'Hara G.W."/>
            <person name="Terpolilli J."/>
            <person name="Tye M.L."/>
            <person name="Kohlmeier M.G."/>
        </authorList>
    </citation>
    <scope>NUCLEOTIDE SEQUENCE</scope>
    <source>
        <strain evidence="2">WSM2240</strain>
    </source>
</reference>
<gene>
    <name evidence="2" type="ORF">ABVK50_21085</name>
</gene>
<feature type="signal peptide" evidence="1">
    <location>
        <begin position="1"/>
        <end position="23"/>
    </location>
</feature>
<dbReference type="RefSeq" id="WP_353644723.1">
    <property type="nucleotide sequence ID" value="NZ_CP159253.1"/>
</dbReference>
<dbReference type="InterPro" id="IPR009333">
    <property type="entry name" value="DUF992"/>
</dbReference>
<protein>
    <submittedName>
        <fullName evidence="2">DUF992 domain-containing protein</fullName>
    </submittedName>
</protein>
<feature type="chain" id="PRO_5043952838" evidence="1">
    <location>
        <begin position="24"/>
        <end position="162"/>
    </location>
</feature>
<keyword evidence="1" id="KW-0732">Signal</keyword>
<dbReference type="AlphaFoldDB" id="A0AAU8CLJ4"/>
<sequence>MRQSYIAAAAAAALSAFAFSAHAQQAGVELGLLDCQVEGGTGFIIGSTKNVKCTFTPADKSFAPEPYFGVIRKIGLDVGTTGTTYIQWLVLAPSANVYAPGALAGDYAGVSAEASAAVGVGANLLVGGSNQTFTLQPLSLQAQTGVNVALGVTDFQLRSIAN</sequence>